<dbReference type="Pfam" id="PF10386">
    <property type="entry name" value="DUF2441"/>
    <property type="match status" value="1"/>
</dbReference>
<organism evidence="1 2">
    <name type="scientific">Candidatus Eubacterium faecale</name>
    <dbReference type="NCBI Taxonomy" id="2838568"/>
    <lineage>
        <taxon>Bacteria</taxon>
        <taxon>Bacillati</taxon>
        <taxon>Bacillota</taxon>
        <taxon>Clostridia</taxon>
        <taxon>Eubacteriales</taxon>
        <taxon>Eubacteriaceae</taxon>
        <taxon>Eubacterium</taxon>
    </lineage>
</organism>
<gene>
    <name evidence="1" type="ORF">IAA37_04570</name>
</gene>
<dbReference type="Gene3D" id="1.10.3800.10">
    <property type="entry name" value="ADP-ribosylation domain"/>
    <property type="match status" value="1"/>
</dbReference>
<proteinExistence type="predicted"/>
<evidence type="ECO:0000313" key="2">
    <source>
        <dbReference type="Proteomes" id="UP000823877"/>
    </source>
</evidence>
<dbReference type="EMBL" id="DWXN01000010">
    <property type="protein sequence ID" value="HJB74933.1"/>
    <property type="molecule type" value="Genomic_DNA"/>
</dbReference>
<dbReference type="Gene3D" id="3.20.170.10">
    <property type="entry name" value="ADP-ribosylation domain"/>
    <property type="match status" value="1"/>
</dbReference>
<protein>
    <submittedName>
        <fullName evidence="1">DUF2441 domain-containing protein</fullName>
    </submittedName>
</protein>
<dbReference type="AlphaFoldDB" id="A0A9D2MIY0"/>
<sequence length="186" mass="21768">MEELFAYHAVTEKPMYIGQYIVFDKNHHNGVWQRVNCKQDIVSDIYNNPEKYKDVKFEHHTTVALRELALEKVRIDYYPNYPSRMACLYVSKTLDEAKKWFDYFLSLGRPTFQIVKLKVNGNVFYGDAAKCFGGKSSEKENLILARKYWENKDLNENLISEVLVDGDIEVVEILKEISSDDHVSKK</sequence>
<reference evidence="1" key="2">
    <citation type="submission" date="2021-04" db="EMBL/GenBank/DDBJ databases">
        <authorList>
            <person name="Gilroy R."/>
        </authorList>
    </citation>
    <scope>NUCLEOTIDE SEQUENCE</scope>
    <source>
        <strain evidence="1">CHK188-16595</strain>
    </source>
</reference>
<comment type="caution">
    <text evidence="1">The sequence shown here is derived from an EMBL/GenBank/DDBJ whole genome shotgun (WGS) entry which is preliminary data.</text>
</comment>
<dbReference type="Proteomes" id="UP000823877">
    <property type="component" value="Unassembled WGS sequence"/>
</dbReference>
<dbReference type="SUPFAM" id="SSF56399">
    <property type="entry name" value="ADP-ribosylation"/>
    <property type="match status" value="1"/>
</dbReference>
<evidence type="ECO:0000313" key="1">
    <source>
        <dbReference type="EMBL" id="HJB74933.1"/>
    </source>
</evidence>
<name>A0A9D2MIY0_9FIRM</name>
<dbReference type="InterPro" id="IPR018840">
    <property type="entry name" value="DUF2441"/>
</dbReference>
<accession>A0A9D2MIY0</accession>
<reference evidence="1" key="1">
    <citation type="journal article" date="2021" name="PeerJ">
        <title>Extensive microbial diversity within the chicken gut microbiome revealed by metagenomics and culture.</title>
        <authorList>
            <person name="Gilroy R."/>
            <person name="Ravi A."/>
            <person name="Getino M."/>
            <person name="Pursley I."/>
            <person name="Horton D.L."/>
            <person name="Alikhan N.F."/>
            <person name="Baker D."/>
            <person name="Gharbi K."/>
            <person name="Hall N."/>
            <person name="Watson M."/>
            <person name="Adriaenssens E.M."/>
            <person name="Foster-Nyarko E."/>
            <person name="Jarju S."/>
            <person name="Secka A."/>
            <person name="Antonio M."/>
            <person name="Oren A."/>
            <person name="Chaudhuri R.R."/>
            <person name="La Ragione R."/>
            <person name="Hildebrand F."/>
            <person name="Pallen M.J."/>
        </authorList>
    </citation>
    <scope>NUCLEOTIDE SEQUENCE</scope>
    <source>
        <strain evidence="1">CHK188-16595</strain>
    </source>
</reference>